<evidence type="ECO:0000313" key="2">
    <source>
        <dbReference type="Proteomes" id="UP000001340"/>
    </source>
</evidence>
<sequence>MVQKRILFHTVLIGIFSKKKSFSIVYFKNFFKLRSLINLDRSSEKVVVPTFLEFICKISICGSSHILL</sequence>
<evidence type="ECO:0000313" key="1">
    <source>
        <dbReference type="EMBL" id="EKR54080.1"/>
    </source>
</evidence>
<protein>
    <submittedName>
        <fullName evidence="1">Uncharacterized protein</fullName>
    </submittedName>
</protein>
<dbReference type="AlphaFoldDB" id="A0A0E2D249"/>
<proteinExistence type="predicted"/>
<reference evidence="1 2" key="1">
    <citation type="submission" date="2012-10" db="EMBL/GenBank/DDBJ databases">
        <authorList>
            <person name="Harkins D.M."/>
            <person name="Durkin A.S."/>
            <person name="Brinkac L.M."/>
            <person name="Haft D.H."/>
            <person name="Selengut J.D."/>
            <person name="Sanka R."/>
            <person name="DePew J."/>
            <person name="Purushe J."/>
            <person name="Chanthongthip A."/>
            <person name="Lattana O."/>
            <person name="Phetsouvanh R."/>
            <person name="Newton P.N."/>
            <person name="Vinetz J.M."/>
            <person name="Sutton G.G."/>
            <person name="Nierman W.C."/>
            <person name="Fouts D.E."/>
        </authorList>
    </citation>
    <scope>NUCLEOTIDE SEQUENCE [LARGE SCALE GENOMIC DNA]</scope>
    <source>
        <strain evidence="1 2">UI 12758</strain>
    </source>
</reference>
<dbReference type="Proteomes" id="UP000001340">
    <property type="component" value="Unassembled WGS sequence"/>
</dbReference>
<organism evidence="1 2">
    <name type="scientific">Leptospira interrogans str. UI 12758</name>
    <dbReference type="NCBI Taxonomy" id="1049938"/>
    <lineage>
        <taxon>Bacteria</taxon>
        <taxon>Pseudomonadati</taxon>
        <taxon>Spirochaetota</taxon>
        <taxon>Spirochaetia</taxon>
        <taxon>Leptospirales</taxon>
        <taxon>Leptospiraceae</taxon>
        <taxon>Leptospira</taxon>
    </lineage>
</organism>
<dbReference type="RefSeq" id="WP_001968201.1">
    <property type="nucleotide sequence ID" value="NZ_AHNR02000057.1"/>
</dbReference>
<dbReference type="GeneID" id="89223784"/>
<comment type="caution">
    <text evidence="1">The sequence shown here is derived from an EMBL/GenBank/DDBJ whole genome shotgun (WGS) entry which is preliminary data.</text>
</comment>
<name>A0A0E2D249_LEPIR</name>
<dbReference type="EMBL" id="AHNR02000057">
    <property type="protein sequence ID" value="EKR54080.1"/>
    <property type="molecule type" value="Genomic_DNA"/>
</dbReference>
<accession>A0A0E2D249</accession>
<gene>
    <name evidence="1" type="ORF">LEP1GSC105_4560</name>
</gene>